<evidence type="ECO:0000313" key="3">
    <source>
        <dbReference type="Proteomes" id="UP000606786"/>
    </source>
</evidence>
<keyword evidence="1" id="KW-0812">Transmembrane</keyword>
<reference evidence="2" key="1">
    <citation type="submission" date="2020-11" db="EMBL/GenBank/DDBJ databases">
        <authorList>
            <person name="Whitehead M."/>
        </authorList>
    </citation>
    <scope>NUCLEOTIDE SEQUENCE</scope>
    <source>
        <strain evidence="2">EGII</strain>
    </source>
</reference>
<accession>A0A811VBV4</accession>
<dbReference type="EMBL" id="CAJHJT010000056">
    <property type="protein sequence ID" value="CAD7013365.1"/>
    <property type="molecule type" value="Genomic_DNA"/>
</dbReference>
<sequence>MTLAARMALVSRHRHSHICSQPKRANDNISVYVVVVAVNVNIINIDNNNSGDVLCLPARLLLGWLAWLVGLLVLVLPTSSPPPPHGWLLSPLPISYTPLRLLQLPLYRFICYILSVG</sequence>
<gene>
    <name evidence="2" type="ORF">CCAP1982_LOCUS21432</name>
</gene>
<proteinExistence type="predicted"/>
<dbReference type="Proteomes" id="UP000606786">
    <property type="component" value="Unassembled WGS sequence"/>
</dbReference>
<name>A0A811VBV4_CERCA</name>
<organism evidence="2 3">
    <name type="scientific">Ceratitis capitata</name>
    <name type="common">Mediterranean fruit fly</name>
    <name type="synonym">Tephritis capitata</name>
    <dbReference type="NCBI Taxonomy" id="7213"/>
    <lineage>
        <taxon>Eukaryota</taxon>
        <taxon>Metazoa</taxon>
        <taxon>Ecdysozoa</taxon>
        <taxon>Arthropoda</taxon>
        <taxon>Hexapoda</taxon>
        <taxon>Insecta</taxon>
        <taxon>Pterygota</taxon>
        <taxon>Neoptera</taxon>
        <taxon>Endopterygota</taxon>
        <taxon>Diptera</taxon>
        <taxon>Brachycera</taxon>
        <taxon>Muscomorpha</taxon>
        <taxon>Tephritoidea</taxon>
        <taxon>Tephritidae</taxon>
        <taxon>Ceratitis</taxon>
        <taxon>Ceratitis</taxon>
    </lineage>
</organism>
<feature type="transmembrane region" description="Helical" evidence="1">
    <location>
        <begin position="60"/>
        <end position="79"/>
    </location>
</feature>
<keyword evidence="3" id="KW-1185">Reference proteome</keyword>
<keyword evidence="1" id="KW-0472">Membrane</keyword>
<comment type="caution">
    <text evidence="2">The sequence shown here is derived from an EMBL/GenBank/DDBJ whole genome shotgun (WGS) entry which is preliminary data.</text>
</comment>
<evidence type="ECO:0000313" key="2">
    <source>
        <dbReference type="EMBL" id="CAD7013365.1"/>
    </source>
</evidence>
<protein>
    <submittedName>
        <fullName evidence="2">(Mediterranean fruit fly) hypothetical protein</fullName>
    </submittedName>
</protein>
<keyword evidence="1" id="KW-1133">Transmembrane helix</keyword>
<dbReference type="AlphaFoldDB" id="A0A811VBV4"/>
<evidence type="ECO:0000256" key="1">
    <source>
        <dbReference type="SAM" id="Phobius"/>
    </source>
</evidence>